<dbReference type="AlphaFoldDB" id="A0A5N5QYA0"/>
<dbReference type="SMART" id="SM00318">
    <property type="entry name" value="SNc"/>
    <property type="match status" value="1"/>
</dbReference>
<protein>
    <submittedName>
        <fullName evidence="10">Endonuclease LCL3</fullName>
    </submittedName>
</protein>
<accession>A0A5N5QYA0</accession>
<evidence type="ECO:0000256" key="1">
    <source>
        <dbReference type="ARBA" id="ARBA00004167"/>
    </source>
</evidence>
<keyword evidence="5 10" id="KW-0255">Endonuclease</keyword>
<dbReference type="OrthoDB" id="430293at2759"/>
<comment type="subcellular location">
    <subcellularLocation>
        <location evidence="1">Membrane</location>
        <topology evidence="1">Single-pass membrane protein</topology>
    </subcellularLocation>
    <subcellularLocation>
        <location evidence="2">Mitochondrion</location>
    </subcellularLocation>
</comment>
<keyword evidence="7" id="KW-0106">Calcium</keyword>
<name>A0A5N5QYA0_9AGAM</name>
<dbReference type="Proteomes" id="UP000383932">
    <property type="component" value="Unassembled WGS sequence"/>
</dbReference>
<dbReference type="InterPro" id="IPR035437">
    <property type="entry name" value="SNase_OB-fold_sf"/>
</dbReference>
<keyword evidence="6" id="KW-0378">Hydrolase</keyword>
<comment type="similarity">
    <text evidence="3">Belongs to the LCL3 family.</text>
</comment>
<feature type="domain" description="TNase-like" evidence="9">
    <location>
        <begin position="74"/>
        <end position="238"/>
    </location>
</feature>
<comment type="caution">
    <text evidence="10">The sequence shown here is derived from an EMBL/GenBank/DDBJ whole genome shotgun (WGS) entry which is preliminary data.</text>
</comment>
<keyword evidence="11" id="KW-1185">Reference proteome</keyword>
<dbReference type="PANTHER" id="PTHR12302:SF3">
    <property type="entry name" value="SERINE_THREONINE-PROTEIN KINASE 31"/>
    <property type="match status" value="1"/>
</dbReference>
<organism evidence="10 11">
    <name type="scientific">Ceratobasidium theobromae</name>
    <dbReference type="NCBI Taxonomy" id="1582974"/>
    <lineage>
        <taxon>Eukaryota</taxon>
        <taxon>Fungi</taxon>
        <taxon>Dikarya</taxon>
        <taxon>Basidiomycota</taxon>
        <taxon>Agaricomycotina</taxon>
        <taxon>Agaricomycetes</taxon>
        <taxon>Cantharellales</taxon>
        <taxon>Ceratobasidiaceae</taxon>
        <taxon>Ceratobasidium</taxon>
    </lineage>
</organism>
<dbReference type="PANTHER" id="PTHR12302">
    <property type="entry name" value="EBNA2 BINDING PROTEIN P100"/>
    <property type="match status" value="1"/>
</dbReference>
<keyword evidence="4" id="KW-0540">Nuclease</keyword>
<evidence type="ECO:0000256" key="7">
    <source>
        <dbReference type="ARBA" id="ARBA00022837"/>
    </source>
</evidence>
<dbReference type="PROSITE" id="PS50830">
    <property type="entry name" value="TNASE_3"/>
    <property type="match status" value="1"/>
</dbReference>
<evidence type="ECO:0000256" key="3">
    <source>
        <dbReference type="ARBA" id="ARBA00005435"/>
    </source>
</evidence>
<dbReference type="Gene3D" id="2.40.50.90">
    <property type="match status" value="1"/>
</dbReference>
<dbReference type="SUPFAM" id="SSF50199">
    <property type="entry name" value="Staphylococcal nuclease"/>
    <property type="match status" value="1"/>
</dbReference>
<feature type="transmembrane region" description="Helical" evidence="8">
    <location>
        <begin position="30"/>
        <end position="49"/>
    </location>
</feature>
<evidence type="ECO:0000313" key="11">
    <source>
        <dbReference type="Proteomes" id="UP000383932"/>
    </source>
</evidence>
<dbReference type="GO" id="GO:0004519">
    <property type="term" value="F:endonuclease activity"/>
    <property type="evidence" value="ECO:0007669"/>
    <property type="project" value="UniProtKB-KW"/>
</dbReference>
<evidence type="ECO:0000256" key="8">
    <source>
        <dbReference type="SAM" id="Phobius"/>
    </source>
</evidence>
<dbReference type="InterPro" id="IPR016071">
    <property type="entry name" value="Staphylococal_nuclease_OB-fold"/>
</dbReference>
<keyword evidence="8" id="KW-1133">Transmembrane helix</keyword>
<dbReference type="GO" id="GO:0005739">
    <property type="term" value="C:mitochondrion"/>
    <property type="evidence" value="ECO:0007669"/>
    <property type="project" value="UniProtKB-SubCell"/>
</dbReference>
<keyword evidence="8" id="KW-0472">Membrane</keyword>
<keyword evidence="8" id="KW-0812">Transmembrane</keyword>
<dbReference type="Pfam" id="PF00565">
    <property type="entry name" value="SNase"/>
    <property type="match status" value="1"/>
</dbReference>
<reference evidence="10 11" key="1">
    <citation type="journal article" date="2019" name="Fungal Biol. Biotechnol.">
        <title>Draft genome sequence of fastidious pathogen Ceratobasidium theobromae, which causes vascular-streak dieback in Theobroma cacao.</title>
        <authorList>
            <person name="Ali S.S."/>
            <person name="Asman A."/>
            <person name="Shao J."/>
            <person name="Firmansyah A.P."/>
            <person name="Susilo A.W."/>
            <person name="Rosmana A."/>
            <person name="McMahon P."/>
            <person name="Junaid M."/>
            <person name="Guest D."/>
            <person name="Kheng T.Y."/>
            <person name="Meinhardt L.W."/>
            <person name="Bailey B.A."/>
        </authorList>
    </citation>
    <scope>NUCLEOTIDE SEQUENCE [LARGE SCALE GENOMIC DNA]</scope>
    <source>
        <strain evidence="10 11">CT2</strain>
    </source>
</reference>
<evidence type="ECO:0000259" key="9">
    <source>
        <dbReference type="PROSITE" id="PS50830"/>
    </source>
</evidence>
<evidence type="ECO:0000256" key="2">
    <source>
        <dbReference type="ARBA" id="ARBA00004173"/>
    </source>
</evidence>
<dbReference type="EMBL" id="SSOP01000004">
    <property type="protein sequence ID" value="KAB5596067.1"/>
    <property type="molecule type" value="Genomic_DNA"/>
</dbReference>
<sequence>MPKSTIELPVSKQIKDLTTLYKSDPRAPTLVLWTAGATSLIGILGFFTMSRFIQASRRIPNADWVPPSVLSKRPLLRGVVTRVGDGDNFRFYHTPGPFWFWPFKFRRVPSQAKDLANETIHIRINAVDAPEGAHFGREAQPKSAEALEWLKGQISGKTIWCRPLRKDHHGRIVASCYLPPKYLPSNIFKGKHLSLEMLRAGWATVYEQGGAEYDPYNKGTFLSVEADAKAARRGIWVKGKLKETPAEYKKRHAAAEAAASK</sequence>
<evidence type="ECO:0000256" key="6">
    <source>
        <dbReference type="ARBA" id="ARBA00022801"/>
    </source>
</evidence>
<dbReference type="GO" id="GO:0016020">
    <property type="term" value="C:membrane"/>
    <property type="evidence" value="ECO:0007669"/>
    <property type="project" value="UniProtKB-SubCell"/>
</dbReference>
<gene>
    <name evidence="10" type="ORF">CTheo_584</name>
</gene>
<dbReference type="GO" id="GO:0016787">
    <property type="term" value="F:hydrolase activity"/>
    <property type="evidence" value="ECO:0007669"/>
    <property type="project" value="UniProtKB-KW"/>
</dbReference>
<evidence type="ECO:0000256" key="5">
    <source>
        <dbReference type="ARBA" id="ARBA00022759"/>
    </source>
</evidence>
<evidence type="ECO:0000256" key="4">
    <source>
        <dbReference type="ARBA" id="ARBA00022722"/>
    </source>
</evidence>
<proteinExistence type="inferred from homology"/>
<evidence type="ECO:0000313" key="10">
    <source>
        <dbReference type="EMBL" id="KAB5596067.1"/>
    </source>
</evidence>